<evidence type="ECO:0000256" key="4">
    <source>
        <dbReference type="ARBA" id="ARBA00022660"/>
    </source>
</evidence>
<evidence type="ECO:0000313" key="11">
    <source>
        <dbReference type="EMBL" id="CAB9524812.1"/>
    </source>
</evidence>
<dbReference type="GO" id="GO:0006122">
    <property type="term" value="P:mitochondrial electron transport, ubiquinol to cytochrome c"/>
    <property type="evidence" value="ECO:0007669"/>
    <property type="project" value="InterPro"/>
</dbReference>
<comment type="subcellular location">
    <subcellularLocation>
        <location evidence="1">Mitochondrion inner membrane</location>
        <topology evidence="1">Peripheral membrane protein</topology>
        <orientation evidence="1">Intermembrane side</orientation>
    </subcellularLocation>
</comment>
<keyword evidence="6" id="KW-0249">Electron transport</keyword>
<evidence type="ECO:0000256" key="5">
    <source>
        <dbReference type="ARBA" id="ARBA00022792"/>
    </source>
</evidence>
<evidence type="ECO:0000256" key="9">
    <source>
        <dbReference type="ARBA" id="ARBA00023157"/>
    </source>
</evidence>
<dbReference type="OrthoDB" id="405848at2759"/>
<dbReference type="InterPro" id="IPR003422">
    <property type="entry name" value="Cyt_b-c1_6"/>
</dbReference>
<dbReference type="AlphaFoldDB" id="A0A9N8EN11"/>
<evidence type="ECO:0000256" key="2">
    <source>
        <dbReference type="ARBA" id="ARBA00006498"/>
    </source>
</evidence>
<protein>
    <submittedName>
        <fullName evidence="11">This is a component of the ubiquinol-cytochrome c reductase complex (Complex III or cytochrome b-c1 complex)</fullName>
    </submittedName>
</protein>
<keyword evidence="5" id="KW-0999">Mitochondrion inner membrane</keyword>
<dbReference type="SUPFAM" id="SSF81531">
    <property type="entry name" value="Non-heme 11 kDa protein of cytochrome bc1 complex (Ubiquinol-cytochrome c reductase)"/>
    <property type="match status" value="1"/>
</dbReference>
<dbReference type="PANTHER" id="PTHR15336">
    <property type="entry name" value="UBIQUINOL-CYTOCHROME C REDUCTASE COMPLEX 7.8 KDA PROTEIN"/>
    <property type="match status" value="1"/>
</dbReference>
<reference evidence="11" key="1">
    <citation type="submission" date="2020-06" db="EMBL/GenBank/DDBJ databases">
        <authorList>
            <consortium name="Plant Systems Biology data submission"/>
        </authorList>
    </citation>
    <scope>NUCLEOTIDE SEQUENCE</scope>
    <source>
        <strain evidence="11">D6</strain>
    </source>
</reference>
<evidence type="ECO:0000313" key="12">
    <source>
        <dbReference type="Proteomes" id="UP001153069"/>
    </source>
</evidence>
<gene>
    <name evidence="11" type="ORF">SEMRO_1588_G284320.1</name>
</gene>
<evidence type="ECO:0000256" key="8">
    <source>
        <dbReference type="ARBA" id="ARBA00023136"/>
    </source>
</evidence>
<dbReference type="FunFam" id="1.10.287.20:FF:000001">
    <property type="entry name" value="Cytochrome b-c1 complex subunit 6"/>
    <property type="match status" value="1"/>
</dbReference>
<dbReference type="GO" id="GO:0005743">
    <property type="term" value="C:mitochondrial inner membrane"/>
    <property type="evidence" value="ECO:0007669"/>
    <property type="project" value="UniProtKB-SubCell"/>
</dbReference>
<keyword evidence="3" id="KW-0813">Transport</keyword>
<evidence type="ECO:0000256" key="1">
    <source>
        <dbReference type="ARBA" id="ARBA00004137"/>
    </source>
</evidence>
<keyword evidence="9" id="KW-1015">Disulfide bond</keyword>
<evidence type="ECO:0000256" key="6">
    <source>
        <dbReference type="ARBA" id="ARBA00022982"/>
    </source>
</evidence>
<dbReference type="InterPro" id="IPR036811">
    <property type="entry name" value="Ubol_cytC_Rdtase_hinge_dom_sf"/>
</dbReference>
<keyword evidence="12" id="KW-1185">Reference proteome</keyword>
<organism evidence="11 12">
    <name type="scientific">Seminavis robusta</name>
    <dbReference type="NCBI Taxonomy" id="568900"/>
    <lineage>
        <taxon>Eukaryota</taxon>
        <taxon>Sar</taxon>
        <taxon>Stramenopiles</taxon>
        <taxon>Ochrophyta</taxon>
        <taxon>Bacillariophyta</taxon>
        <taxon>Bacillariophyceae</taxon>
        <taxon>Bacillariophycidae</taxon>
        <taxon>Naviculales</taxon>
        <taxon>Naviculaceae</taxon>
        <taxon>Seminavis</taxon>
    </lineage>
</organism>
<dbReference type="PANTHER" id="PTHR15336:SF0">
    <property type="entry name" value="CYTOCHROME B-C1 COMPLEX SUBUNIT 6, MITOCHONDRIAL"/>
    <property type="match status" value="1"/>
</dbReference>
<dbReference type="Pfam" id="PF02320">
    <property type="entry name" value="UCR_hinge"/>
    <property type="match status" value="1"/>
</dbReference>
<comment type="similarity">
    <text evidence="2">Belongs to the UQCRH/QCR6 family.</text>
</comment>
<feature type="domain" description="Ubiquinol-cytochrome C reductase hinge" evidence="10">
    <location>
        <begin position="7"/>
        <end position="66"/>
    </location>
</feature>
<dbReference type="InterPro" id="IPR023184">
    <property type="entry name" value="Ubol_cytC_Rdtase_hinge_dom"/>
</dbReference>
<evidence type="ECO:0000256" key="3">
    <source>
        <dbReference type="ARBA" id="ARBA00022448"/>
    </source>
</evidence>
<comment type="caution">
    <text evidence="11">The sequence shown here is derived from an EMBL/GenBank/DDBJ whole genome shotgun (WGS) entry which is preliminary data.</text>
</comment>
<accession>A0A9N8EN11</accession>
<evidence type="ECO:0000256" key="7">
    <source>
        <dbReference type="ARBA" id="ARBA00023128"/>
    </source>
</evidence>
<proteinExistence type="inferred from homology"/>
<name>A0A9N8EN11_9STRA</name>
<sequence>MAEDPVDPMPKIREACLPTCPKQNTLYEACKSRIAKSGEGDCEAWYFELHHCVDKCVAPKVFAATKGG</sequence>
<evidence type="ECO:0000259" key="10">
    <source>
        <dbReference type="Pfam" id="PF02320"/>
    </source>
</evidence>
<dbReference type="Gene3D" id="1.10.287.20">
    <property type="entry name" value="Ubiquinol-cytochrome C reductase hinge domain"/>
    <property type="match status" value="1"/>
</dbReference>
<keyword evidence="8" id="KW-0472">Membrane</keyword>
<dbReference type="EMBL" id="CAICTM010001586">
    <property type="protein sequence ID" value="CAB9524812.1"/>
    <property type="molecule type" value="Genomic_DNA"/>
</dbReference>
<keyword evidence="4" id="KW-0679">Respiratory chain</keyword>
<dbReference type="Proteomes" id="UP001153069">
    <property type="component" value="Unassembled WGS sequence"/>
</dbReference>
<keyword evidence="7" id="KW-0496">Mitochondrion</keyword>